<dbReference type="InterPro" id="IPR004323">
    <property type="entry name" value="Ion_tolerance_CutA"/>
</dbReference>
<name>A0A2U9IG85_9CREN</name>
<dbReference type="Pfam" id="PF03091">
    <property type="entry name" value="CutA1"/>
    <property type="match status" value="1"/>
</dbReference>
<dbReference type="GeneID" id="36832659"/>
<evidence type="ECO:0000256" key="1">
    <source>
        <dbReference type="ARBA" id="ARBA00010169"/>
    </source>
</evidence>
<reference evidence="2 3" key="1">
    <citation type="submission" date="2018-05" db="EMBL/GenBank/DDBJ databases">
        <title>Complete Genome Sequences of Extremely Thermoacidophilic, Metal-Mobilizing Type-Strain Members of the Archaeal Family Sulfolobaceae: Acidianus brierleyi DSM-1651T, Acidianus sulfidivorans DSM-18786T, Metallosphaera hakonensis DSM-7519T, and Metallosphaera prunae DSM-10039T.</title>
        <authorList>
            <person name="Counts J.A."/>
            <person name="Kelly R.M."/>
        </authorList>
    </citation>
    <scope>NUCLEOTIDE SEQUENCE [LARGE SCALE GENOMIC DNA]</scope>
    <source>
        <strain evidence="2 3">DSM 1651</strain>
    </source>
</reference>
<keyword evidence="3" id="KW-1185">Reference proteome</keyword>
<proteinExistence type="inferred from homology"/>
<dbReference type="PANTHER" id="PTHR23419">
    <property type="entry name" value="DIVALENT CATION TOLERANCE CUTA-RELATED"/>
    <property type="match status" value="1"/>
</dbReference>
<dbReference type="InterPro" id="IPR011322">
    <property type="entry name" value="N-reg_PII-like_a/b"/>
</dbReference>
<accession>A0A2U9IG85</accession>
<gene>
    <name evidence="2" type="ORF">DFR85_10845</name>
</gene>
<sequence>MPAILILSTIPEIKTGKHIAKTLVDEKLAACVNIIPYIRSFYIWEGKTEEDDEALMIIKTEKDLENRIIQRIKELHPYSLPEIITFNISGGLPEYLNWIFESVRK</sequence>
<organism evidence="2 3">
    <name type="scientific">Acidianus brierleyi</name>
    <dbReference type="NCBI Taxonomy" id="41673"/>
    <lineage>
        <taxon>Archaea</taxon>
        <taxon>Thermoproteota</taxon>
        <taxon>Thermoprotei</taxon>
        <taxon>Sulfolobales</taxon>
        <taxon>Sulfolobaceae</taxon>
        <taxon>Acidianus</taxon>
    </lineage>
</organism>
<dbReference type="KEGG" id="abri:DFR85_10845"/>
<evidence type="ECO:0000313" key="3">
    <source>
        <dbReference type="Proteomes" id="UP000248044"/>
    </source>
</evidence>
<dbReference type="InterPro" id="IPR015867">
    <property type="entry name" value="N-reg_PII/ATP_PRibTrfase_C"/>
</dbReference>
<dbReference type="EMBL" id="CP029289">
    <property type="protein sequence ID" value="AWR95020.1"/>
    <property type="molecule type" value="Genomic_DNA"/>
</dbReference>
<dbReference type="Proteomes" id="UP000248044">
    <property type="component" value="Chromosome"/>
</dbReference>
<dbReference type="GO" id="GO:0005507">
    <property type="term" value="F:copper ion binding"/>
    <property type="evidence" value="ECO:0007669"/>
    <property type="project" value="TreeGrafter"/>
</dbReference>
<evidence type="ECO:0000313" key="2">
    <source>
        <dbReference type="EMBL" id="AWR95020.1"/>
    </source>
</evidence>
<comment type="similarity">
    <text evidence="1">Belongs to the CutA family.</text>
</comment>
<dbReference type="OrthoDB" id="8015at2157"/>
<dbReference type="AlphaFoldDB" id="A0A2U9IG85"/>
<dbReference type="RefSeq" id="WP_110270901.1">
    <property type="nucleotide sequence ID" value="NZ_CP029289.2"/>
</dbReference>
<dbReference type="PANTHER" id="PTHR23419:SF8">
    <property type="entry name" value="FI09726P"/>
    <property type="match status" value="1"/>
</dbReference>
<dbReference type="GO" id="GO:0010038">
    <property type="term" value="P:response to metal ion"/>
    <property type="evidence" value="ECO:0007669"/>
    <property type="project" value="InterPro"/>
</dbReference>
<dbReference type="Gene3D" id="3.30.70.120">
    <property type="match status" value="1"/>
</dbReference>
<protein>
    <submittedName>
        <fullName evidence="2">Divalent-cation tolerance protein CutA</fullName>
    </submittedName>
</protein>
<dbReference type="SUPFAM" id="SSF54913">
    <property type="entry name" value="GlnB-like"/>
    <property type="match status" value="1"/>
</dbReference>